<protein>
    <submittedName>
        <fullName evidence="3">ABC transporter substrate-binding protein</fullName>
    </submittedName>
</protein>
<feature type="chain" id="PRO_5018113556" evidence="1">
    <location>
        <begin position="26"/>
        <end position="570"/>
    </location>
</feature>
<dbReference type="GO" id="GO:0043190">
    <property type="term" value="C:ATP-binding cassette (ABC) transporter complex"/>
    <property type="evidence" value="ECO:0007669"/>
    <property type="project" value="InterPro"/>
</dbReference>
<dbReference type="GO" id="GO:0042597">
    <property type="term" value="C:periplasmic space"/>
    <property type="evidence" value="ECO:0007669"/>
    <property type="project" value="UniProtKB-ARBA"/>
</dbReference>
<dbReference type="PANTHER" id="PTHR30290:SF83">
    <property type="entry name" value="ABC TRANSPORTER SUBSTRATE-BINDING PROTEIN"/>
    <property type="match status" value="1"/>
</dbReference>
<dbReference type="EMBL" id="RJSG01000002">
    <property type="protein sequence ID" value="RNL79208.1"/>
    <property type="molecule type" value="Genomic_DNA"/>
</dbReference>
<accession>A0A3N0DUC5</accession>
<evidence type="ECO:0000259" key="2">
    <source>
        <dbReference type="Pfam" id="PF00496"/>
    </source>
</evidence>
<evidence type="ECO:0000313" key="4">
    <source>
        <dbReference type="Proteomes" id="UP000277094"/>
    </source>
</evidence>
<keyword evidence="1" id="KW-0732">Signal</keyword>
<dbReference type="PROSITE" id="PS51257">
    <property type="entry name" value="PROKAR_LIPOPROTEIN"/>
    <property type="match status" value="1"/>
</dbReference>
<dbReference type="GO" id="GO:0015833">
    <property type="term" value="P:peptide transport"/>
    <property type="evidence" value="ECO:0007669"/>
    <property type="project" value="TreeGrafter"/>
</dbReference>
<dbReference type="Pfam" id="PF00496">
    <property type="entry name" value="SBP_bac_5"/>
    <property type="match status" value="1"/>
</dbReference>
<dbReference type="InterPro" id="IPR039424">
    <property type="entry name" value="SBP_5"/>
</dbReference>
<evidence type="ECO:0000256" key="1">
    <source>
        <dbReference type="SAM" id="SignalP"/>
    </source>
</evidence>
<name>A0A3N0DUC5_9ACTN</name>
<dbReference type="PIRSF" id="PIRSF002741">
    <property type="entry name" value="MppA"/>
    <property type="match status" value="1"/>
</dbReference>
<dbReference type="AlphaFoldDB" id="A0A3N0DUC5"/>
<dbReference type="SUPFAM" id="SSF53850">
    <property type="entry name" value="Periplasmic binding protein-like II"/>
    <property type="match status" value="1"/>
</dbReference>
<sequence length="570" mass="61665">MASYRKPIAAIAAAAVVSVTLVACGSSSDGGKGKTTDAKGGTLYYLTKRPAEHLDPQRMYIGRDLADMNRLVYRQLVSFPVTTDKAAAVVPQADLATDTGTSSNDGKTWKFTIKDDVKWQDGKAITCEDFKYGASRTFATDVIIGGPNYILGFLDVPKGKDGLPLYDGPYKNDNAADFDKAITCDGNTITYNFSKPFPDFPLAIASLNSFGPYRKDQDQGDKSNYAVFSNGPYKLEGTWDVAKGGTFVRNPEWSDDNIRKALPDKIVFEQGLTNEIIADRLIADVGQDKTAITDRAIPPAYYTQITGAVADRATLTESPFVDYVLPNFNKMKNPKVREALKLSTNINGWITAGGGDKAYKPAQSIVNPALVGYKPNPNFSMLPAGDLAAAKQALKDSGEKLPYPIKFTYSGGTPTSDKQAAALKDGWDAAGFKVTLNPLTDTYYDIVQDPTADFDVTWGGWGADWPSIATVIPPLFDSRINLTAKSNGQDYGNYKSDTVNSMIDEAAQMGDVNDQAAKYAEIDDQLGKDVAYIPLEITLFYFLHGSDVANYISSPASNGYPELGGIGVKQ</sequence>
<dbReference type="InterPro" id="IPR000914">
    <property type="entry name" value="SBP_5_dom"/>
</dbReference>
<feature type="signal peptide" evidence="1">
    <location>
        <begin position="1"/>
        <end position="25"/>
    </location>
</feature>
<proteinExistence type="predicted"/>
<organism evidence="3 4">
    <name type="scientific">Nocardioides marmorisolisilvae</name>
    <dbReference type="NCBI Taxonomy" id="1542737"/>
    <lineage>
        <taxon>Bacteria</taxon>
        <taxon>Bacillati</taxon>
        <taxon>Actinomycetota</taxon>
        <taxon>Actinomycetes</taxon>
        <taxon>Propionibacteriales</taxon>
        <taxon>Nocardioidaceae</taxon>
        <taxon>Nocardioides</taxon>
    </lineage>
</organism>
<dbReference type="Gene3D" id="3.40.190.10">
    <property type="entry name" value="Periplasmic binding protein-like II"/>
    <property type="match status" value="1"/>
</dbReference>
<keyword evidence="4" id="KW-1185">Reference proteome</keyword>
<dbReference type="Gene3D" id="3.10.105.10">
    <property type="entry name" value="Dipeptide-binding Protein, Domain 3"/>
    <property type="match status" value="1"/>
</dbReference>
<gene>
    <name evidence="3" type="ORF">EFL95_09285</name>
</gene>
<dbReference type="PANTHER" id="PTHR30290">
    <property type="entry name" value="PERIPLASMIC BINDING COMPONENT OF ABC TRANSPORTER"/>
    <property type="match status" value="1"/>
</dbReference>
<dbReference type="CDD" id="cd08506">
    <property type="entry name" value="PBP2_clavulanate_OppA2"/>
    <property type="match status" value="1"/>
</dbReference>
<dbReference type="Proteomes" id="UP000277094">
    <property type="component" value="Unassembled WGS sequence"/>
</dbReference>
<feature type="domain" description="Solute-binding protein family 5" evidence="2">
    <location>
        <begin position="91"/>
        <end position="478"/>
    </location>
</feature>
<dbReference type="RefSeq" id="WP_123233710.1">
    <property type="nucleotide sequence ID" value="NZ_RJSG01000002.1"/>
</dbReference>
<dbReference type="GO" id="GO:1904680">
    <property type="term" value="F:peptide transmembrane transporter activity"/>
    <property type="evidence" value="ECO:0007669"/>
    <property type="project" value="TreeGrafter"/>
</dbReference>
<dbReference type="OrthoDB" id="9796817at2"/>
<evidence type="ECO:0000313" key="3">
    <source>
        <dbReference type="EMBL" id="RNL79208.1"/>
    </source>
</evidence>
<comment type="caution">
    <text evidence="3">The sequence shown here is derived from an EMBL/GenBank/DDBJ whole genome shotgun (WGS) entry which is preliminary data.</text>
</comment>
<reference evidence="3 4" key="1">
    <citation type="submission" date="2018-11" db="EMBL/GenBank/DDBJ databases">
        <authorList>
            <person name="Li F."/>
        </authorList>
    </citation>
    <scope>NUCLEOTIDE SEQUENCE [LARGE SCALE GENOMIC DNA]</scope>
    <source>
        <strain evidence="3 4">KIS18-7</strain>
    </source>
</reference>
<dbReference type="InterPro" id="IPR030678">
    <property type="entry name" value="Peptide/Ni-bd"/>
</dbReference>